<protein>
    <submittedName>
        <fullName evidence="2">Uncharacterized protein</fullName>
    </submittedName>
</protein>
<reference evidence="2" key="1">
    <citation type="submission" date="2023-03" db="EMBL/GenBank/DDBJ databases">
        <title>Massive genome expansion in bonnet fungi (Mycena s.s.) driven by repeated elements and novel gene families across ecological guilds.</title>
        <authorList>
            <consortium name="Lawrence Berkeley National Laboratory"/>
            <person name="Harder C.B."/>
            <person name="Miyauchi S."/>
            <person name="Viragh M."/>
            <person name="Kuo A."/>
            <person name="Thoen E."/>
            <person name="Andreopoulos B."/>
            <person name="Lu D."/>
            <person name="Skrede I."/>
            <person name="Drula E."/>
            <person name="Henrissat B."/>
            <person name="Morin E."/>
            <person name="Kohler A."/>
            <person name="Barry K."/>
            <person name="LaButti K."/>
            <person name="Morin E."/>
            <person name="Salamov A."/>
            <person name="Lipzen A."/>
            <person name="Mereny Z."/>
            <person name="Hegedus B."/>
            <person name="Baldrian P."/>
            <person name="Stursova M."/>
            <person name="Weitz H."/>
            <person name="Taylor A."/>
            <person name="Grigoriev I.V."/>
            <person name="Nagy L.G."/>
            <person name="Martin F."/>
            <person name="Kauserud H."/>
        </authorList>
    </citation>
    <scope>NUCLEOTIDE SEQUENCE</scope>
    <source>
        <strain evidence="2">CBHHK182m</strain>
    </source>
</reference>
<keyword evidence="3" id="KW-1185">Reference proteome</keyword>
<comment type="caution">
    <text evidence="2">The sequence shown here is derived from an EMBL/GenBank/DDBJ whole genome shotgun (WGS) entry which is preliminary data.</text>
</comment>
<sequence>SARASPYPSPNVSPAPGYSELPEDGNPNGAANTGPGGTIQVSKQNVTTIRTSKASHNRRKQETTFVCPVPGCGSTFTRSFNL</sequence>
<dbReference type="AlphaFoldDB" id="A0AAD7GT98"/>
<accession>A0AAD7GT98</accession>
<dbReference type="EMBL" id="JARKIB010000481">
    <property type="protein sequence ID" value="KAJ7704734.1"/>
    <property type="molecule type" value="Genomic_DNA"/>
</dbReference>
<proteinExistence type="predicted"/>
<evidence type="ECO:0000313" key="2">
    <source>
        <dbReference type="EMBL" id="KAJ7704734.1"/>
    </source>
</evidence>
<feature type="non-terminal residue" evidence="2">
    <location>
        <position position="82"/>
    </location>
</feature>
<feature type="non-terminal residue" evidence="2">
    <location>
        <position position="1"/>
    </location>
</feature>
<dbReference type="Proteomes" id="UP001215598">
    <property type="component" value="Unassembled WGS sequence"/>
</dbReference>
<feature type="region of interest" description="Disordered" evidence="1">
    <location>
        <begin position="1"/>
        <end position="43"/>
    </location>
</feature>
<gene>
    <name evidence="2" type="ORF">B0H16DRAFT_1394219</name>
</gene>
<name>A0AAD7GT98_9AGAR</name>
<dbReference type="Gene3D" id="3.30.160.60">
    <property type="entry name" value="Classic Zinc Finger"/>
    <property type="match status" value="1"/>
</dbReference>
<evidence type="ECO:0000256" key="1">
    <source>
        <dbReference type="SAM" id="MobiDB-lite"/>
    </source>
</evidence>
<organism evidence="2 3">
    <name type="scientific">Mycena metata</name>
    <dbReference type="NCBI Taxonomy" id="1033252"/>
    <lineage>
        <taxon>Eukaryota</taxon>
        <taxon>Fungi</taxon>
        <taxon>Dikarya</taxon>
        <taxon>Basidiomycota</taxon>
        <taxon>Agaricomycotina</taxon>
        <taxon>Agaricomycetes</taxon>
        <taxon>Agaricomycetidae</taxon>
        <taxon>Agaricales</taxon>
        <taxon>Marasmiineae</taxon>
        <taxon>Mycenaceae</taxon>
        <taxon>Mycena</taxon>
    </lineage>
</organism>
<evidence type="ECO:0000313" key="3">
    <source>
        <dbReference type="Proteomes" id="UP001215598"/>
    </source>
</evidence>